<evidence type="ECO:0000313" key="2">
    <source>
        <dbReference type="Proteomes" id="UP000814033"/>
    </source>
</evidence>
<dbReference type="Proteomes" id="UP000814033">
    <property type="component" value="Unassembled WGS sequence"/>
</dbReference>
<sequence length="244" mass="27259">MLVTAVDVVVLIAFLGVLKHYDNRRSRRGFPIPPGPRGLPLIRNTSDIPKSRSWVVYKEWARKYGDVQQHARAEVDAATRRERLPNYDDRAGMPYVHAVVKEVLRWHTVLVLGTYCTHAALENDVYEGYSIPRGAFVLSVLLSAPAVTATFDFGQRLCPGRHPVDSTLYLVIVTFEVRRTPPTPAEAAFTDAFVSHPEKFACEIVPRGDVPTGARPDRAQEARVYLYTPEPRSLMSCAISCNAP</sequence>
<dbReference type="EMBL" id="MU276019">
    <property type="protein sequence ID" value="KAI0043418.1"/>
    <property type="molecule type" value="Genomic_DNA"/>
</dbReference>
<keyword evidence="2" id="KW-1185">Reference proteome</keyword>
<comment type="caution">
    <text evidence="1">The sequence shown here is derived from an EMBL/GenBank/DDBJ whole genome shotgun (WGS) entry which is preliminary data.</text>
</comment>
<accession>A0ACB8RIR2</accession>
<proteinExistence type="predicted"/>
<name>A0ACB8RIR2_9AGAM</name>
<evidence type="ECO:0000313" key="1">
    <source>
        <dbReference type="EMBL" id="KAI0043418.1"/>
    </source>
</evidence>
<reference evidence="1" key="1">
    <citation type="submission" date="2021-02" db="EMBL/GenBank/DDBJ databases">
        <authorList>
            <consortium name="DOE Joint Genome Institute"/>
            <person name="Ahrendt S."/>
            <person name="Looney B.P."/>
            <person name="Miyauchi S."/>
            <person name="Morin E."/>
            <person name="Drula E."/>
            <person name="Courty P.E."/>
            <person name="Chicoki N."/>
            <person name="Fauchery L."/>
            <person name="Kohler A."/>
            <person name="Kuo A."/>
            <person name="Labutti K."/>
            <person name="Pangilinan J."/>
            <person name="Lipzen A."/>
            <person name="Riley R."/>
            <person name="Andreopoulos W."/>
            <person name="He G."/>
            <person name="Johnson J."/>
            <person name="Barry K.W."/>
            <person name="Grigoriev I.V."/>
            <person name="Nagy L."/>
            <person name="Hibbett D."/>
            <person name="Henrissat B."/>
            <person name="Matheny P.B."/>
            <person name="Labbe J."/>
            <person name="Martin F."/>
        </authorList>
    </citation>
    <scope>NUCLEOTIDE SEQUENCE</scope>
    <source>
        <strain evidence="1">FP105234-sp</strain>
    </source>
</reference>
<organism evidence="1 2">
    <name type="scientific">Auriscalpium vulgare</name>
    <dbReference type="NCBI Taxonomy" id="40419"/>
    <lineage>
        <taxon>Eukaryota</taxon>
        <taxon>Fungi</taxon>
        <taxon>Dikarya</taxon>
        <taxon>Basidiomycota</taxon>
        <taxon>Agaricomycotina</taxon>
        <taxon>Agaricomycetes</taxon>
        <taxon>Russulales</taxon>
        <taxon>Auriscalpiaceae</taxon>
        <taxon>Auriscalpium</taxon>
    </lineage>
</organism>
<protein>
    <submittedName>
        <fullName evidence="1">Cytochrome P450</fullName>
    </submittedName>
</protein>
<gene>
    <name evidence="1" type="ORF">FA95DRAFT_1609408</name>
</gene>
<reference evidence="1" key="2">
    <citation type="journal article" date="2022" name="New Phytol.">
        <title>Evolutionary transition to the ectomycorrhizal habit in the genomes of a hyperdiverse lineage of mushroom-forming fungi.</title>
        <authorList>
            <person name="Looney B."/>
            <person name="Miyauchi S."/>
            <person name="Morin E."/>
            <person name="Drula E."/>
            <person name="Courty P.E."/>
            <person name="Kohler A."/>
            <person name="Kuo A."/>
            <person name="LaButti K."/>
            <person name="Pangilinan J."/>
            <person name="Lipzen A."/>
            <person name="Riley R."/>
            <person name="Andreopoulos W."/>
            <person name="He G."/>
            <person name="Johnson J."/>
            <person name="Nolan M."/>
            <person name="Tritt A."/>
            <person name="Barry K.W."/>
            <person name="Grigoriev I.V."/>
            <person name="Nagy L.G."/>
            <person name="Hibbett D."/>
            <person name="Henrissat B."/>
            <person name="Matheny P.B."/>
            <person name="Labbe J."/>
            <person name="Martin F.M."/>
        </authorList>
    </citation>
    <scope>NUCLEOTIDE SEQUENCE</scope>
    <source>
        <strain evidence="1">FP105234-sp</strain>
    </source>
</reference>